<evidence type="ECO:0000256" key="7">
    <source>
        <dbReference type="ARBA" id="ARBA00044047"/>
    </source>
</evidence>
<evidence type="ECO:0000256" key="2">
    <source>
        <dbReference type="ARBA" id="ARBA00022679"/>
    </source>
</evidence>
<keyword evidence="5 9" id="KW-0067">ATP-binding</keyword>
<dbReference type="GO" id="GO:0045116">
    <property type="term" value="P:protein neddylation"/>
    <property type="evidence" value="ECO:0007669"/>
    <property type="project" value="UniProtKB-ARBA"/>
</dbReference>
<protein>
    <recommendedName>
        <fullName evidence="7">E2 NEDD8-conjugating enzyme</fullName>
        <ecNumber evidence="7">2.3.2.34</ecNumber>
    </recommendedName>
</protein>
<evidence type="ECO:0000256" key="3">
    <source>
        <dbReference type="ARBA" id="ARBA00022741"/>
    </source>
</evidence>
<comment type="caution">
    <text evidence="11">The sequence shown here is derived from an EMBL/GenBank/DDBJ whole genome shotgun (WGS) entry which is preliminary data.</text>
</comment>
<evidence type="ECO:0000256" key="5">
    <source>
        <dbReference type="ARBA" id="ARBA00022840"/>
    </source>
</evidence>
<dbReference type="PANTHER" id="PTHR24067">
    <property type="entry name" value="UBIQUITIN-CONJUGATING ENZYME E2"/>
    <property type="match status" value="1"/>
</dbReference>
<dbReference type="GO" id="GO:0005524">
    <property type="term" value="F:ATP binding"/>
    <property type="evidence" value="ECO:0007669"/>
    <property type="project" value="UniProtKB-UniRule"/>
</dbReference>
<feature type="domain" description="UBC core" evidence="10">
    <location>
        <begin position="24"/>
        <end position="179"/>
    </location>
</feature>
<sequence length="181" mass="21258">MFNLQERARQQKDRQRNGRNRATLRDKLLLREVPALQKIKPTTCDYFFEDQDALHNFFLHIKPTEGPWRDGLFKFEVTVPDDYNMKPPKVKCHTKIWHPNINETGEVCLSLLREVSVDGMGWAPTRSLTDVVLGLNSLFNVNDLVNFNDPLNTNAADQYHRDKDEFTKVARDYVHRFAKKR</sequence>
<organism evidence="11 12">
    <name type="scientific">Dimorphilus gyrociliatus</name>
    <dbReference type="NCBI Taxonomy" id="2664684"/>
    <lineage>
        <taxon>Eukaryota</taxon>
        <taxon>Metazoa</taxon>
        <taxon>Spiralia</taxon>
        <taxon>Lophotrochozoa</taxon>
        <taxon>Annelida</taxon>
        <taxon>Polychaeta</taxon>
        <taxon>Polychaeta incertae sedis</taxon>
        <taxon>Dinophilidae</taxon>
        <taxon>Dimorphilus</taxon>
    </lineage>
</organism>
<keyword evidence="3 9" id="KW-0547">Nucleotide-binding</keyword>
<dbReference type="Proteomes" id="UP000549394">
    <property type="component" value="Unassembled WGS sequence"/>
</dbReference>
<comment type="similarity">
    <text evidence="9">Belongs to the ubiquitin-conjugating enzyme family.</text>
</comment>
<dbReference type="PROSITE" id="PS00183">
    <property type="entry name" value="UBC_1"/>
    <property type="match status" value="1"/>
</dbReference>
<evidence type="ECO:0000259" key="10">
    <source>
        <dbReference type="PROSITE" id="PS50127"/>
    </source>
</evidence>
<feature type="active site" description="Glycyl thioester intermediate" evidence="8">
    <location>
        <position position="108"/>
    </location>
</feature>
<dbReference type="SMART" id="SM00212">
    <property type="entry name" value="UBCc"/>
    <property type="match status" value="1"/>
</dbReference>
<dbReference type="AlphaFoldDB" id="A0A7I8W8X2"/>
<name>A0A7I8W8X2_9ANNE</name>
<evidence type="ECO:0000313" key="11">
    <source>
        <dbReference type="EMBL" id="CAD5124575.1"/>
    </source>
</evidence>
<dbReference type="PROSITE" id="PS50127">
    <property type="entry name" value="UBC_2"/>
    <property type="match status" value="1"/>
</dbReference>
<dbReference type="Pfam" id="PF00179">
    <property type="entry name" value="UQ_con"/>
    <property type="match status" value="1"/>
</dbReference>
<keyword evidence="12" id="KW-1185">Reference proteome</keyword>
<dbReference type="GO" id="GO:0061654">
    <property type="term" value="F:NEDD8 conjugating enzyme activity"/>
    <property type="evidence" value="ECO:0007669"/>
    <property type="project" value="UniProtKB-EC"/>
</dbReference>
<dbReference type="InterPro" id="IPR050113">
    <property type="entry name" value="Ub_conjugating_enzyme"/>
</dbReference>
<dbReference type="OrthoDB" id="10249039at2759"/>
<dbReference type="InterPro" id="IPR016135">
    <property type="entry name" value="UBQ-conjugating_enzyme/RWD"/>
</dbReference>
<dbReference type="Gene3D" id="3.10.110.10">
    <property type="entry name" value="Ubiquitin Conjugating Enzyme"/>
    <property type="match status" value="1"/>
</dbReference>
<dbReference type="SUPFAM" id="SSF54495">
    <property type="entry name" value="UBC-like"/>
    <property type="match status" value="1"/>
</dbReference>
<keyword evidence="2" id="KW-0808">Transferase</keyword>
<comment type="catalytic activity">
    <reaction evidence="6">
        <text>[E1 NEDD8-activating enzyme]-S-[NEDD8 protein]-yl-L-cysteine + [E2 NEDD8-conjugating enzyme]-L-cysteine = [E1 NEDD8-activating enzyme]-L-cysteine + [E2 NEDD8-conjugating enzyme]-S-[NEDD8-protein]-yl-L-cysteine.</text>
        <dbReference type="EC" id="2.3.2.34"/>
    </reaction>
</comment>
<dbReference type="EC" id="2.3.2.34" evidence="7"/>
<dbReference type="InterPro" id="IPR023313">
    <property type="entry name" value="UBQ-conjugating_AS"/>
</dbReference>
<dbReference type="FunFam" id="3.10.110.10:FF:000033">
    <property type="entry name" value="NEDD8-conjugating enzyme UBE2F"/>
    <property type="match status" value="1"/>
</dbReference>
<reference evidence="11 12" key="1">
    <citation type="submission" date="2020-08" db="EMBL/GenBank/DDBJ databases">
        <authorList>
            <person name="Hejnol A."/>
        </authorList>
    </citation>
    <scope>NUCLEOTIDE SEQUENCE [LARGE SCALE GENOMIC DNA]</scope>
</reference>
<evidence type="ECO:0000256" key="4">
    <source>
        <dbReference type="ARBA" id="ARBA00022786"/>
    </source>
</evidence>
<dbReference type="InterPro" id="IPR000608">
    <property type="entry name" value="UBC"/>
</dbReference>
<gene>
    <name evidence="11" type="ORF">DGYR_LOCUS12098</name>
</gene>
<evidence type="ECO:0000256" key="9">
    <source>
        <dbReference type="RuleBase" id="RU362109"/>
    </source>
</evidence>
<comment type="pathway">
    <text evidence="1">Protein modification; protein neddylation.</text>
</comment>
<evidence type="ECO:0000256" key="8">
    <source>
        <dbReference type="PROSITE-ProRule" id="PRU10133"/>
    </source>
</evidence>
<evidence type="ECO:0000256" key="1">
    <source>
        <dbReference type="ARBA" id="ARBA00005032"/>
    </source>
</evidence>
<evidence type="ECO:0000256" key="6">
    <source>
        <dbReference type="ARBA" id="ARBA00043698"/>
    </source>
</evidence>
<dbReference type="CDD" id="cd23794">
    <property type="entry name" value="UBCc_UBE2F_UBE2M"/>
    <property type="match status" value="1"/>
</dbReference>
<proteinExistence type="inferred from homology"/>
<dbReference type="EMBL" id="CAJFCJ010000021">
    <property type="protein sequence ID" value="CAD5124575.1"/>
    <property type="molecule type" value="Genomic_DNA"/>
</dbReference>
<keyword evidence="4 9" id="KW-0833">Ubl conjugation pathway</keyword>
<evidence type="ECO:0000313" key="12">
    <source>
        <dbReference type="Proteomes" id="UP000549394"/>
    </source>
</evidence>
<accession>A0A7I8W8X2</accession>